<dbReference type="InterPro" id="IPR011009">
    <property type="entry name" value="Kinase-like_dom_sf"/>
</dbReference>
<keyword evidence="2" id="KW-0472">Membrane</keyword>
<organism evidence="4 5">
    <name type="scientific">Victivallis lenta</name>
    <dbReference type="NCBI Taxonomy" id="2606640"/>
    <lineage>
        <taxon>Bacteria</taxon>
        <taxon>Pseudomonadati</taxon>
        <taxon>Lentisphaerota</taxon>
        <taxon>Lentisphaeria</taxon>
        <taxon>Victivallales</taxon>
        <taxon>Victivallaceae</taxon>
        <taxon>Victivallis</taxon>
    </lineage>
</organism>
<comment type="caution">
    <text evidence="4">The sequence shown here is derived from an EMBL/GenBank/DDBJ whole genome shotgun (WGS) entry which is preliminary data.</text>
</comment>
<evidence type="ECO:0000313" key="4">
    <source>
        <dbReference type="EMBL" id="MST96956.1"/>
    </source>
</evidence>
<keyword evidence="2" id="KW-1133">Transmembrane helix</keyword>
<feature type="transmembrane region" description="Helical" evidence="2">
    <location>
        <begin position="538"/>
        <end position="557"/>
    </location>
</feature>
<comment type="similarity">
    <text evidence="1">Belongs to the protein kinase superfamily. ADCK protein kinase family.</text>
</comment>
<dbReference type="SUPFAM" id="SSF56112">
    <property type="entry name" value="Protein kinase-like (PK-like)"/>
    <property type="match status" value="1"/>
</dbReference>
<evidence type="ECO:0000256" key="1">
    <source>
        <dbReference type="ARBA" id="ARBA00009670"/>
    </source>
</evidence>
<dbReference type="GO" id="GO:0016301">
    <property type="term" value="F:kinase activity"/>
    <property type="evidence" value="ECO:0007669"/>
    <property type="project" value="UniProtKB-KW"/>
</dbReference>
<reference evidence="4 5" key="1">
    <citation type="submission" date="2019-08" db="EMBL/GenBank/DDBJ databases">
        <title>In-depth cultivation of the pig gut microbiome towards novel bacterial diversity and tailored functional studies.</title>
        <authorList>
            <person name="Wylensek D."/>
            <person name="Hitch T.C.A."/>
            <person name="Clavel T."/>
        </authorList>
    </citation>
    <scope>NUCLEOTIDE SEQUENCE [LARGE SCALE GENOMIC DNA]</scope>
    <source>
        <strain evidence="4 5">BBE-744-WT-12</strain>
    </source>
</reference>
<keyword evidence="4" id="KW-0418">Kinase</keyword>
<protein>
    <submittedName>
        <fullName evidence="4">AarF/ABC1/UbiB kinase family protein</fullName>
    </submittedName>
</protein>
<evidence type="ECO:0000313" key="5">
    <source>
        <dbReference type="Proteomes" id="UP000435649"/>
    </source>
</evidence>
<feature type="domain" description="ABC1 atypical kinase-like" evidence="3">
    <location>
        <begin position="100"/>
        <end position="337"/>
    </location>
</feature>
<dbReference type="PANTHER" id="PTHR10566:SF113">
    <property type="entry name" value="PROTEIN ACTIVITY OF BC1 COMPLEX KINASE 7, CHLOROPLASTIC"/>
    <property type="match status" value="1"/>
</dbReference>
<keyword evidence="5" id="KW-1185">Reference proteome</keyword>
<dbReference type="RefSeq" id="WP_106052767.1">
    <property type="nucleotide sequence ID" value="NZ_DBFCZM010000035.1"/>
</dbReference>
<accession>A0A844G0T1</accession>
<keyword evidence="2" id="KW-0812">Transmembrane</keyword>
<dbReference type="PANTHER" id="PTHR10566">
    <property type="entry name" value="CHAPERONE-ACTIVITY OF BC1 COMPLEX CABC1 -RELATED"/>
    <property type="match status" value="1"/>
</dbReference>
<evidence type="ECO:0000256" key="2">
    <source>
        <dbReference type="SAM" id="Phobius"/>
    </source>
</evidence>
<keyword evidence="4" id="KW-0808">Transferase</keyword>
<name>A0A844G0T1_9BACT</name>
<dbReference type="CDD" id="cd05121">
    <property type="entry name" value="ABC1_ADCK3-like"/>
    <property type="match status" value="1"/>
</dbReference>
<proteinExistence type="inferred from homology"/>
<feature type="transmembrane region" description="Helical" evidence="2">
    <location>
        <begin position="511"/>
        <end position="532"/>
    </location>
</feature>
<dbReference type="InterPro" id="IPR050154">
    <property type="entry name" value="UbiB_kinase"/>
</dbReference>
<dbReference type="Pfam" id="PF03109">
    <property type="entry name" value="ABC1"/>
    <property type="match status" value="1"/>
</dbReference>
<evidence type="ECO:0000259" key="3">
    <source>
        <dbReference type="Pfam" id="PF03109"/>
    </source>
</evidence>
<gene>
    <name evidence="4" type="ORF">FYJ85_07825</name>
</gene>
<sequence>MLKLIMPNGLSRDYRTIRRFIKIMETMGAYGFRDLAENVYPNHRFSWMKRSPGGTEKHSRPQKLRLMFEELGPTFVKLGQILSTRPDLISKPYADELTRLTEHVAPFPVEQVEAIIVEEFGKPPQELFAEFSSRPMAAASIGQVHAAKLKDGMEVVVKVRRPGIVETINTDLEIMRFIAGKMEEYSESFERMEPTRIVSEFAYSLSRELNYRAEAANLLLFHKNMSGTSNMKVPALVQELSGEKVLTMERIHGDSVTTVLADPEKAARYDLKFLAEVGVNSMLSQIFEYGFFHADPHPGNIFLLKGNILVFIDFGMMGRVSIAERHDFVKVIDYMLRGEISLMTDCALRMTISGQFAGSRDDLERDVSDLVDENINLPLDKISVAHILEQLLQLFEKYHMALKPNLYMMFKALITIEHIGRSFNPQLKIVEMVRPFIQQMKLRGMDPRGHIRRFLDNFGDNLTALESLPLSLRNVVSKFEAGQLTLRVEHHRLNDIEETLYVTGERLSRSLLVAALLVGSALIVVAKIPPYWGENTSVIGMFGFLISGGLSLVILIADHRQRRSFLRDRVKRRREEEMKLHK</sequence>
<dbReference type="InterPro" id="IPR004147">
    <property type="entry name" value="ABC1_dom"/>
</dbReference>
<dbReference type="AlphaFoldDB" id="A0A844G0T1"/>
<dbReference type="EMBL" id="VUNS01000006">
    <property type="protein sequence ID" value="MST96956.1"/>
    <property type="molecule type" value="Genomic_DNA"/>
</dbReference>
<dbReference type="Proteomes" id="UP000435649">
    <property type="component" value="Unassembled WGS sequence"/>
</dbReference>